<dbReference type="OrthoDB" id="6702210at2"/>
<evidence type="ECO:0000313" key="1">
    <source>
        <dbReference type="EMBL" id="QHD49047.1"/>
    </source>
</evidence>
<name>A0A857GKC0_9GAMM</name>
<protein>
    <submittedName>
        <fullName evidence="1">Uncharacterized protein</fullName>
    </submittedName>
</protein>
<dbReference type="AlphaFoldDB" id="A0A857GKC0"/>
<reference evidence="1 2" key="1">
    <citation type="submission" date="2017-10" db="EMBL/GenBank/DDBJ databases">
        <title>Coral associated bacteria.</title>
        <authorList>
            <person name="Wang X."/>
        </authorList>
    </citation>
    <scope>NUCLEOTIDE SEQUENCE [LARGE SCALE GENOMIC DNA]</scope>
    <source>
        <strain evidence="1 2">SCSIO 43005</strain>
    </source>
</reference>
<evidence type="ECO:0000313" key="2">
    <source>
        <dbReference type="Proteomes" id="UP000463949"/>
    </source>
</evidence>
<dbReference type="RefSeq" id="WP_159341416.1">
    <property type="nucleotide sequence ID" value="NZ_CP024621.1"/>
</dbReference>
<organism evidence="1 2">
    <name type="scientific">Vreelandella aquamarina</name>
    <dbReference type="NCBI Taxonomy" id="77097"/>
    <lineage>
        <taxon>Bacteria</taxon>
        <taxon>Pseudomonadati</taxon>
        <taxon>Pseudomonadota</taxon>
        <taxon>Gammaproteobacteria</taxon>
        <taxon>Oceanospirillales</taxon>
        <taxon>Halomonadaceae</taxon>
        <taxon>Vreelandella</taxon>
    </lineage>
</organism>
<sequence length="139" mass="16101">MKYHVNAWGGDTEAFKKGFVKALELTFQSEHKSLLIRIGLLDNARGIMMDVLGEKFTKKLIKEKAIDFTLEGRRISINLEGDRTRRTAFRSGVIFCPWAAPDTLLDVIQDYRQIDMVYVPWMEKERDDYIISNPDSVEI</sequence>
<accession>A0A857GKC0</accession>
<dbReference type="EMBL" id="CP024621">
    <property type="protein sequence ID" value="QHD49047.1"/>
    <property type="molecule type" value="Genomic_DNA"/>
</dbReference>
<dbReference type="Proteomes" id="UP000463949">
    <property type="component" value="Chromosome"/>
</dbReference>
<gene>
    <name evidence="1" type="ORF">CTT34_04720</name>
</gene>
<proteinExistence type="predicted"/>
<dbReference type="KEGG" id="hmd:CTT34_04720"/>